<evidence type="ECO:0000313" key="13">
    <source>
        <dbReference type="Proteomes" id="UP000562929"/>
    </source>
</evidence>
<sequence>MGTRLEGAALCLDPARLSFSTEKRFGRADSFNSRGLNVLDARNPSFYVTAHNHHHRHHIRRANAVAPDAPSHNAIDVDVESVVEYELDGKPISSVEAKQCMANGECIPIDERPRIVSTSAPQQSQVPPSQPPAQAEAIEKPVENNWVEEKPVETKPMEKPVETKPMEKPAQTKPMEKPVEKPVEKPAPKPSSVPPPPSPPPASHAPPSSVPGSGLGIPCSEFPSSQHGVVPLTWLAEGPWSSIQRVDNYDPNVTKLNIREQSPRCEPGCMCAYACKPGYGETQWPQASGPNGESIGGLYCNDKGMLEMTNPRWNELCRPSAANVKIENRLGDVISTCRTAYPGNEAMVIPAIAPANSEIALFTPLETDYISPQGGKTSAHYYVNNAGVSVEKACVWESTPELKDSAGDISPVVIGAGVAADTGITFLSISKNHKCESKLNFNIFITGHVGADCWYVDGKMPKPEGCTAAIEPGKSATFVYTRNTSL</sequence>
<evidence type="ECO:0000256" key="5">
    <source>
        <dbReference type="ARBA" id="ARBA00022729"/>
    </source>
</evidence>
<feature type="compositionally biased region" description="Basic and acidic residues" evidence="11">
    <location>
        <begin position="174"/>
        <end position="187"/>
    </location>
</feature>
<feature type="compositionally biased region" description="Low complexity" evidence="11">
    <location>
        <begin position="119"/>
        <end position="135"/>
    </location>
</feature>
<dbReference type="PANTHER" id="PTHR31316:SF0">
    <property type="entry name" value="SECRETED BETA-GLUCOSIDASE SIM1-RELATED"/>
    <property type="match status" value="1"/>
</dbReference>
<evidence type="ECO:0000313" key="12">
    <source>
        <dbReference type="EMBL" id="KAF4583231.1"/>
    </source>
</evidence>
<keyword evidence="3" id="KW-0134">Cell wall</keyword>
<evidence type="ECO:0000256" key="11">
    <source>
        <dbReference type="SAM" id="MobiDB-lite"/>
    </source>
</evidence>
<feature type="region of interest" description="Disordered" evidence="11">
    <location>
        <begin position="117"/>
        <end position="136"/>
    </location>
</feature>
<proteinExistence type="inferred from homology"/>
<comment type="similarity">
    <text evidence="2">Belongs to the SUN family.</text>
</comment>
<evidence type="ECO:0000256" key="2">
    <source>
        <dbReference type="ARBA" id="ARBA00010579"/>
    </source>
</evidence>
<keyword evidence="9" id="KW-0961">Cell wall biogenesis/degradation</keyword>
<evidence type="ECO:0000256" key="3">
    <source>
        <dbReference type="ARBA" id="ARBA00022512"/>
    </source>
</evidence>
<dbReference type="Pfam" id="PF03856">
    <property type="entry name" value="SUN"/>
    <property type="match status" value="1"/>
</dbReference>
<dbReference type="AlphaFoldDB" id="A0A8H4Q310"/>
<keyword evidence="7" id="KW-0119">Carbohydrate metabolism</keyword>
<keyword evidence="8" id="KW-0326">Glycosidase</keyword>
<dbReference type="OrthoDB" id="5339822at2759"/>
<keyword evidence="10" id="KW-0624">Polysaccharide degradation</keyword>
<dbReference type="PANTHER" id="PTHR31316">
    <property type="entry name" value="BETA-GLUCOSIDASE-LIKE PROTEIN NCA3, MITOCHONDRIAL-RELATED"/>
    <property type="match status" value="1"/>
</dbReference>
<dbReference type="GO" id="GO:0031505">
    <property type="term" value="P:fungal-type cell wall organization"/>
    <property type="evidence" value="ECO:0007669"/>
    <property type="project" value="TreeGrafter"/>
</dbReference>
<dbReference type="GO" id="GO:0016798">
    <property type="term" value="F:hydrolase activity, acting on glycosyl bonds"/>
    <property type="evidence" value="ECO:0007669"/>
    <property type="project" value="UniProtKB-KW"/>
</dbReference>
<name>A0A8H4Q310_9HYPO</name>
<dbReference type="Proteomes" id="UP000562929">
    <property type="component" value="Unassembled WGS sequence"/>
</dbReference>
<evidence type="ECO:0000256" key="7">
    <source>
        <dbReference type="ARBA" id="ARBA00023277"/>
    </source>
</evidence>
<evidence type="ECO:0000256" key="1">
    <source>
        <dbReference type="ARBA" id="ARBA00004191"/>
    </source>
</evidence>
<dbReference type="InterPro" id="IPR005556">
    <property type="entry name" value="SUN"/>
</dbReference>
<evidence type="ECO:0000256" key="8">
    <source>
        <dbReference type="ARBA" id="ARBA00023295"/>
    </source>
</evidence>
<evidence type="ECO:0000256" key="6">
    <source>
        <dbReference type="ARBA" id="ARBA00022801"/>
    </source>
</evidence>
<evidence type="ECO:0000256" key="9">
    <source>
        <dbReference type="ARBA" id="ARBA00023316"/>
    </source>
</evidence>
<dbReference type="GO" id="GO:0009277">
    <property type="term" value="C:fungal-type cell wall"/>
    <property type="evidence" value="ECO:0007669"/>
    <property type="project" value="TreeGrafter"/>
</dbReference>
<reference evidence="12 13" key="1">
    <citation type="journal article" date="2020" name="G3 (Bethesda)">
        <title>Genetic Underpinnings of Host Manipulation by Ophiocordyceps as Revealed by Comparative Transcriptomics.</title>
        <authorList>
            <person name="Will I."/>
            <person name="Das B."/>
            <person name="Trinh T."/>
            <person name="Brachmann A."/>
            <person name="Ohm R.A."/>
            <person name="de Bekker C."/>
        </authorList>
    </citation>
    <scope>NUCLEOTIDE SEQUENCE [LARGE SCALE GENOMIC DNA]</scope>
    <source>
        <strain evidence="12 13">EC05</strain>
    </source>
</reference>
<dbReference type="GO" id="GO:0009986">
    <property type="term" value="C:cell surface"/>
    <property type="evidence" value="ECO:0007669"/>
    <property type="project" value="TreeGrafter"/>
</dbReference>
<protein>
    <submittedName>
        <fullName evidence="12">Murein transglycosylase</fullName>
    </submittedName>
</protein>
<organism evidence="12 13">
    <name type="scientific">Ophiocordyceps camponoti-floridani</name>
    <dbReference type="NCBI Taxonomy" id="2030778"/>
    <lineage>
        <taxon>Eukaryota</taxon>
        <taxon>Fungi</taxon>
        <taxon>Dikarya</taxon>
        <taxon>Ascomycota</taxon>
        <taxon>Pezizomycotina</taxon>
        <taxon>Sordariomycetes</taxon>
        <taxon>Hypocreomycetidae</taxon>
        <taxon>Hypocreales</taxon>
        <taxon>Ophiocordycipitaceae</taxon>
        <taxon>Ophiocordyceps</taxon>
    </lineage>
</organism>
<accession>A0A8H4Q310</accession>
<feature type="compositionally biased region" description="Basic and acidic residues" evidence="11">
    <location>
        <begin position="141"/>
        <end position="167"/>
    </location>
</feature>
<dbReference type="InterPro" id="IPR051526">
    <property type="entry name" value="Beta-Glucosidase_SUN"/>
</dbReference>
<evidence type="ECO:0000256" key="4">
    <source>
        <dbReference type="ARBA" id="ARBA00022525"/>
    </source>
</evidence>
<feature type="region of interest" description="Disordered" evidence="11">
    <location>
        <begin position="141"/>
        <end position="222"/>
    </location>
</feature>
<dbReference type="EMBL" id="JAACLJ010000007">
    <property type="protein sequence ID" value="KAF4583231.1"/>
    <property type="molecule type" value="Genomic_DNA"/>
</dbReference>
<keyword evidence="13" id="KW-1185">Reference proteome</keyword>
<feature type="compositionally biased region" description="Pro residues" evidence="11">
    <location>
        <begin position="188"/>
        <end position="204"/>
    </location>
</feature>
<keyword evidence="5" id="KW-0732">Signal</keyword>
<comment type="caution">
    <text evidence="12">The sequence shown here is derived from an EMBL/GenBank/DDBJ whole genome shotgun (WGS) entry which is preliminary data.</text>
</comment>
<keyword evidence="6" id="KW-0378">Hydrolase</keyword>
<dbReference type="GO" id="GO:0000272">
    <property type="term" value="P:polysaccharide catabolic process"/>
    <property type="evidence" value="ECO:0007669"/>
    <property type="project" value="UniProtKB-KW"/>
</dbReference>
<comment type="subcellular location">
    <subcellularLocation>
        <location evidence="1">Secreted</location>
        <location evidence="1">Cell wall</location>
    </subcellularLocation>
</comment>
<gene>
    <name evidence="12" type="ORF">GQ602_006375</name>
</gene>
<evidence type="ECO:0000256" key="10">
    <source>
        <dbReference type="ARBA" id="ARBA00023326"/>
    </source>
</evidence>
<keyword evidence="4" id="KW-0964">Secreted</keyword>